<accession>A0A852RA98</accession>
<dbReference type="PANTHER" id="PTHR30055:SF226">
    <property type="entry name" value="HTH-TYPE TRANSCRIPTIONAL REGULATOR PKSA"/>
    <property type="match status" value="1"/>
</dbReference>
<dbReference type="InterPro" id="IPR009057">
    <property type="entry name" value="Homeodomain-like_sf"/>
</dbReference>
<dbReference type="PANTHER" id="PTHR30055">
    <property type="entry name" value="HTH-TYPE TRANSCRIPTIONAL REGULATOR RUTR"/>
    <property type="match status" value="1"/>
</dbReference>
<name>A0A852RA98_9MICO</name>
<feature type="DNA-binding region" description="H-T-H motif" evidence="2">
    <location>
        <begin position="65"/>
        <end position="84"/>
    </location>
</feature>
<protein>
    <submittedName>
        <fullName evidence="5">AcrR family transcriptional regulator</fullName>
    </submittedName>
</protein>
<organism evidence="5 6">
    <name type="scientific">Leucobacter aridicollis</name>
    <dbReference type="NCBI Taxonomy" id="283878"/>
    <lineage>
        <taxon>Bacteria</taxon>
        <taxon>Bacillati</taxon>
        <taxon>Actinomycetota</taxon>
        <taxon>Actinomycetes</taxon>
        <taxon>Micrococcales</taxon>
        <taxon>Microbacteriaceae</taxon>
        <taxon>Leucobacter</taxon>
    </lineage>
</organism>
<dbReference type="EMBL" id="JACCBD010000001">
    <property type="protein sequence ID" value="NYD25820.1"/>
    <property type="molecule type" value="Genomic_DNA"/>
</dbReference>
<dbReference type="GO" id="GO:0000976">
    <property type="term" value="F:transcription cis-regulatory region binding"/>
    <property type="evidence" value="ECO:0007669"/>
    <property type="project" value="TreeGrafter"/>
</dbReference>
<keyword evidence="6" id="KW-1185">Reference proteome</keyword>
<gene>
    <name evidence="5" type="ORF">BJ960_000623</name>
</gene>
<keyword evidence="1 2" id="KW-0238">DNA-binding</keyword>
<feature type="domain" description="HTH tetR-type" evidence="4">
    <location>
        <begin position="42"/>
        <end position="102"/>
    </location>
</feature>
<dbReference type="GO" id="GO:0003700">
    <property type="term" value="F:DNA-binding transcription factor activity"/>
    <property type="evidence" value="ECO:0007669"/>
    <property type="project" value="TreeGrafter"/>
</dbReference>
<dbReference type="AlphaFoldDB" id="A0A852RA98"/>
<dbReference type="Gene3D" id="1.10.10.60">
    <property type="entry name" value="Homeodomain-like"/>
    <property type="match status" value="1"/>
</dbReference>
<sequence>MADESGQRVAQHLDGGHTAEPAAPTTLPAALPATLPATPKGRDTRARIMSAAEALFAERGYANVRVADITARAGLTTGAFYRYFTDRYELTLELLRDLTVEVFEFIRIPLDAENLIDSVTESTQKYFEFYEQHRALFGVIVELSQTDQEIARIWTTSRRAFYGRISGALSKAALADHIRGDLNLSIAAEMLGSMTEFYAFQRFVLRDPDIAAQPLEEASRTLATIWLSGISTDGPVTGRSAVGGAPANSAEASSPPGH</sequence>
<dbReference type="InterPro" id="IPR001647">
    <property type="entry name" value="HTH_TetR"/>
</dbReference>
<dbReference type="SUPFAM" id="SSF48498">
    <property type="entry name" value="Tetracyclin repressor-like, C-terminal domain"/>
    <property type="match status" value="1"/>
</dbReference>
<dbReference type="SUPFAM" id="SSF46689">
    <property type="entry name" value="Homeodomain-like"/>
    <property type="match status" value="1"/>
</dbReference>
<evidence type="ECO:0000256" key="2">
    <source>
        <dbReference type="PROSITE-ProRule" id="PRU00335"/>
    </source>
</evidence>
<dbReference type="InterPro" id="IPR036271">
    <property type="entry name" value="Tet_transcr_reg_TetR-rel_C_sf"/>
</dbReference>
<dbReference type="PROSITE" id="PS50977">
    <property type="entry name" value="HTH_TETR_2"/>
    <property type="match status" value="1"/>
</dbReference>
<dbReference type="Gene3D" id="1.10.357.10">
    <property type="entry name" value="Tetracycline Repressor, domain 2"/>
    <property type="match status" value="1"/>
</dbReference>
<evidence type="ECO:0000256" key="1">
    <source>
        <dbReference type="ARBA" id="ARBA00023125"/>
    </source>
</evidence>
<proteinExistence type="predicted"/>
<feature type="region of interest" description="Disordered" evidence="3">
    <location>
        <begin position="237"/>
        <end position="258"/>
    </location>
</feature>
<feature type="region of interest" description="Disordered" evidence="3">
    <location>
        <begin position="1"/>
        <end position="42"/>
    </location>
</feature>
<comment type="caution">
    <text evidence="5">The sequence shown here is derived from an EMBL/GenBank/DDBJ whole genome shotgun (WGS) entry which is preliminary data.</text>
</comment>
<evidence type="ECO:0000313" key="6">
    <source>
        <dbReference type="Proteomes" id="UP000586095"/>
    </source>
</evidence>
<evidence type="ECO:0000313" key="5">
    <source>
        <dbReference type="EMBL" id="NYD25820.1"/>
    </source>
</evidence>
<reference evidence="5 6" key="1">
    <citation type="submission" date="2020-07" db="EMBL/GenBank/DDBJ databases">
        <title>Sequencing the genomes of 1000 actinobacteria strains.</title>
        <authorList>
            <person name="Klenk H.-P."/>
        </authorList>
    </citation>
    <scope>NUCLEOTIDE SEQUENCE [LARGE SCALE GENOMIC DNA]</scope>
    <source>
        <strain evidence="5 6">DSM 17380</strain>
    </source>
</reference>
<dbReference type="Pfam" id="PF00440">
    <property type="entry name" value="TetR_N"/>
    <property type="match status" value="1"/>
</dbReference>
<dbReference type="PRINTS" id="PR00455">
    <property type="entry name" value="HTHTETR"/>
</dbReference>
<feature type="compositionally biased region" description="Low complexity" evidence="3">
    <location>
        <begin position="243"/>
        <end position="258"/>
    </location>
</feature>
<evidence type="ECO:0000259" key="4">
    <source>
        <dbReference type="PROSITE" id="PS50977"/>
    </source>
</evidence>
<dbReference type="Proteomes" id="UP000586095">
    <property type="component" value="Unassembled WGS sequence"/>
</dbReference>
<feature type="compositionally biased region" description="Low complexity" evidence="3">
    <location>
        <begin position="21"/>
        <end position="39"/>
    </location>
</feature>
<dbReference type="RefSeq" id="WP_185986222.1">
    <property type="nucleotide sequence ID" value="NZ_BAAALZ010000002.1"/>
</dbReference>
<dbReference type="InterPro" id="IPR050109">
    <property type="entry name" value="HTH-type_TetR-like_transc_reg"/>
</dbReference>
<evidence type="ECO:0000256" key="3">
    <source>
        <dbReference type="SAM" id="MobiDB-lite"/>
    </source>
</evidence>